<dbReference type="GO" id="GO:0030234">
    <property type="term" value="F:enzyme regulator activity"/>
    <property type="evidence" value="ECO:0007669"/>
    <property type="project" value="InterPro"/>
</dbReference>
<dbReference type="InterPro" id="IPR015867">
    <property type="entry name" value="N-reg_PII/ATP_PRibTrfase_C"/>
</dbReference>
<comment type="caution">
    <text evidence="2">The sequence shown here is derived from an EMBL/GenBank/DDBJ whole genome shotgun (WGS) entry which is preliminary data.</text>
</comment>
<dbReference type="Gene3D" id="3.30.70.120">
    <property type="match status" value="1"/>
</dbReference>
<protein>
    <submittedName>
        <fullName evidence="2">P-II family nitrogen regulator</fullName>
    </submittedName>
</protein>
<dbReference type="GO" id="GO:0005524">
    <property type="term" value="F:ATP binding"/>
    <property type="evidence" value="ECO:0007669"/>
    <property type="project" value="TreeGrafter"/>
</dbReference>
<dbReference type="PRINTS" id="PR00340">
    <property type="entry name" value="PIIGLNB"/>
</dbReference>
<reference evidence="2 3" key="1">
    <citation type="submission" date="2019-09" db="EMBL/GenBank/DDBJ databases">
        <title>Phylogeny of genus Pseudoclavibacter and closely related genus.</title>
        <authorList>
            <person name="Li Y."/>
        </authorList>
    </citation>
    <scope>NUCLEOTIDE SEQUENCE [LARGE SCALE GENOMIC DNA]</scope>
    <source>
        <strain evidence="2 3">THG-MD12</strain>
    </source>
</reference>
<dbReference type="Proteomes" id="UP000490386">
    <property type="component" value="Unassembled WGS sequence"/>
</dbReference>
<dbReference type="OrthoDB" id="9802729at2"/>
<evidence type="ECO:0000313" key="3">
    <source>
        <dbReference type="Proteomes" id="UP000490386"/>
    </source>
</evidence>
<dbReference type="GO" id="GO:0005829">
    <property type="term" value="C:cytosol"/>
    <property type="evidence" value="ECO:0007669"/>
    <property type="project" value="TreeGrafter"/>
</dbReference>
<dbReference type="PROSITE" id="PS00638">
    <property type="entry name" value="PII_GLNB_CTER"/>
    <property type="match status" value="1"/>
</dbReference>
<dbReference type="InterPro" id="IPR002187">
    <property type="entry name" value="N-reg_PII"/>
</dbReference>
<accession>A0A7J5AXR4</accession>
<organism evidence="2 3">
    <name type="scientific">Pseudoclavibacter terrae</name>
    <dbReference type="NCBI Taxonomy" id="1530195"/>
    <lineage>
        <taxon>Bacteria</taxon>
        <taxon>Bacillati</taxon>
        <taxon>Actinomycetota</taxon>
        <taxon>Actinomycetes</taxon>
        <taxon>Micrococcales</taxon>
        <taxon>Microbacteriaceae</taxon>
        <taxon>Pseudoclavibacter</taxon>
    </lineage>
</organism>
<dbReference type="EMBL" id="WBJX01000007">
    <property type="protein sequence ID" value="KAB1636274.1"/>
    <property type="molecule type" value="Genomic_DNA"/>
</dbReference>
<dbReference type="PANTHER" id="PTHR30115:SF11">
    <property type="entry name" value="NITROGEN REGULATORY PROTEIN P-II HOMOLOG"/>
    <property type="match status" value="1"/>
</dbReference>
<dbReference type="SMART" id="SM00938">
    <property type="entry name" value="P-II"/>
    <property type="match status" value="1"/>
</dbReference>
<evidence type="ECO:0000256" key="1">
    <source>
        <dbReference type="RuleBase" id="RU003936"/>
    </source>
</evidence>
<dbReference type="PROSITE" id="PS51343">
    <property type="entry name" value="PII_GLNB_DOM"/>
    <property type="match status" value="1"/>
</dbReference>
<proteinExistence type="inferred from homology"/>
<dbReference type="InterPro" id="IPR011322">
    <property type="entry name" value="N-reg_PII-like_a/b"/>
</dbReference>
<comment type="similarity">
    <text evidence="1">Belongs to the P(II) protein family.</text>
</comment>
<gene>
    <name evidence="2" type="ORF">F8O03_17320</name>
</gene>
<dbReference type="InterPro" id="IPR017918">
    <property type="entry name" value="N-reg_PII_CS"/>
</dbReference>
<dbReference type="AlphaFoldDB" id="A0A7J5AXR4"/>
<dbReference type="GO" id="GO:0006808">
    <property type="term" value="P:regulation of nitrogen utilization"/>
    <property type="evidence" value="ECO:0007669"/>
    <property type="project" value="InterPro"/>
</dbReference>
<dbReference type="PANTHER" id="PTHR30115">
    <property type="entry name" value="NITROGEN REGULATORY PROTEIN P-II"/>
    <property type="match status" value="1"/>
</dbReference>
<dbReference type="SUPFAM" id="SSF54913">
    <property type="entry name" value="GlnB-like"/>
    <property type="match status" value="1"/>
</dbReference>
<keyword evidence="3" id="KW-1185">Reference proteome</keyword>
<dbReference type="Pfam" id="PF00543">
    <property type="entry name" value="P-II"/>
    <property type="match status" value="1"/>
</dbReference>
<dbReference type="RefSeq" id="WP_104254769.1">
    <property type="nucleotide sequence ID" value="NZ_CANKVH010000017.1"/>
</dbReference>
<evidence type="ECO:0000313" key="2">
    <source>
        <dbReference type="EMBL" id="KAB1636274.1"/>
    </source>
</evidence>
<sequence length="112" mass="11959">MKLVTAVIQPTKVDDVKDALEAAGFTGLTITEVEGHGHQKGLTEYYRGQAVKVSFRAKTRVEVLVADETLDKALEVVVEAARTGNVGDGKVWVTDVSHVIRVRTGESGPAAV</sequence>
<name>A0A7J5AXR4_9MICO</name>